<reference evidence="1 2" key="1">
    <citation type="submission" date="2019-01" db="EMBL/GenBank/DDBJ databases">
        <authorList>
            <person name="Sayadi A."/>
        </authorList>
    </citation>
    <scope>NUCLEOTIDE SEQUENCE [LARGE SCALE GENOMIC DNA]</scope>
</reference>
<keyword evidence="2" id="KW-1185">Reference proteome</keyword>
<protein>
    <submittedName>
        <fullName evidence="1">Uncharacterized protein</fullName>
    </submittedName>
</protein>
<dbReference type="OrthoDB" id="10573457at2759"/>
<organism evidence="1 2">
    <name type="scientific">Callosobruchus maculatus</name>
    <name type="common">Southern cowpea weevil</name>
    <name type="synonym">Pulse bruchid</name>
    <dbReference type="NCBI Taxonomy" id="64391"/>
    <lineage>
        <taxon>Eukaryota</taxon>
        <taxon>Metazoa</taxon>
        <taxon>Ecdysozoa</taxon>
        <taxon>Arthropoda</taxon>
        <taxon>Hexapoda</taxon>
        <taxon>Insecta</taxon>
        <taxon>Pterygota</taxon>
        <taxon>Neoptera</taxon>
        <taxon>Endopterygota</taxon>
        <taxon>Coleoptera</taxon>
        <taxon>Polyphaga</taxon>
        <taxon>Cucujiformia</taxon>
        <taxon>Chrysomeloidea</taxon>
        <taxon>Chrysomelidae</taxon>
        <taxon>Bruchinae</taxon>
        <taxon>Bruchini</taxon>
        <taxon>Callosobruchus</taxon>
    </lineage>
</organism>
<dbReference type="Proteomes" id="UP000410492">
    <property type="component" value="Unassembled WGS sequence"/>
</dbReference>
<evidence type="ECO:0000313" key="2">
    <source>
        <dbReference type="Proteomes" id="UP000410492"/>
    </source>
</evidence>
<sequence length="44" mass="5260">MIMVGISQRAFSRERNNKKVVHSQGRQLIYNVYEFMKREKDTGN</sequence>
<gene>
    <name evidence="1" type="ORF">CALMAC_LOCUS3467</name>
</gene>
<evidence type="ECO:0000313" key="1">
    <source>
        <dbReference type="EMBL" id="VEN38652.1"/>
    </source>
</evidence>
<dbReference type="EMBL" id="CAACVG010004808">
    <property type="protein sequence ID" value="VEN38652.1"/>
    <property type="molecule type" value="Genomic_DNA"/>
</dbReference>
<proteinExistence type="predicted"/>
<accession>A0A653BST3</accession>
<name>A0A653BST3_CALMS</name>
<dbReference type="AlphaFoldDB" id="A0A653BST3"/>